<protein>
    <recommendedName>
        <fullName evidence="6">Transmembrane channel-like protein</fullName>
    </recommendedName>
</protein>
<dbReference type="InterPro" id="IPR055074">
    <property type="entry name" value="NOMO1-3_2nd"/>
</dbReference>
<feature type="region of interest" description="Disordered" evidence="7">
    <location>
        <begin position="1"/>
        <end position="22"/>
    </location>
</feature>
<dbReference type="InterPro" id="IPR055075">
    <property type="entry name" value="NOMO-like_N"/>
</dbReference>
<evidence type="ECO:0000256" key="6">
    <source>
        <dbReference type="RuleBase" id="RU310713"/>
    </source>
</evidence>
<gene>
    <name evidence="12" type="primary">NOMO1_0</name>
    <name evidence="12" type="ORF">EYF80_025820</name>
</gene>
<dbReference type="Pfam" id="PF22898">
    <property type="entry name" value="NOMO1-like_1st"/>
    <property type="match status" value="1"/>
</dbReference>
<feature type="domain" description="NOMO fifth transthyretin-like" evidence="11">
    <location>
        <begin position="946"/>
        <end position="1036"/>
    </location>
</feature>
<feature type="transmembrane region" description="Helical" evidence="6">
    <location>
        <begin position="160"/>
        <end position="182"/>
    </location>
</feature>
<dbReference type="GO" id="GO:0005886">
    <property type="term" value="C:plasma membrane"/>
    <property type="evidence" value="ECO:0007669"/>
    <property type="project" value="InterPro"/>
</dbReference>
<evidence type="ECO:0000259" key="8">
    <source>
        <dbReference type="Pfam" id="PF07810"/>
    </source>
</evidence>
<keyword evidence="4 6" id="KW-1133">Transmembrane helix</keyword>
<dbReference type="GO" id="GO:0008381">
    <property type="term" value="F:mechanosensitive monoatomic ion channel activity"/>
    <property type="evidence" value="ECO:0007669"/>
    <property type="project" value="TreeGrafter"/>
</dbReference>
<proteinExistence type="inferred from homology"/>
<feature type="transmembrane region" description="Helical" evidence="6">
    <location>
        <begin position="430"/>
        <end position="450"/>
    </location>
</feature>
<dbReference type="OrthoDB" id="10263633at2759"/>
<evidence type="ECO:0000256" key="3">
    <source>
        <dbReference type="ARBA" id="ARBA00022692"/>
    </source>
</evidence>
<feature type="transmembrane region" description="Helical" evidence="6">
    <location>
        <begin position="518"/>
        <end position="537"/>
    </location>
</feature>
<dbReference type="InterPro" id="IPR013784">
    <property type="entry name" value="Carb-bd-like_fold"/>
</dbReference>
<name>A0A4Z2HDL5_9TELE</name>
<evidence type="ECO:0000256" key="1">
    <source>
        <dbReference type="ARBA" id="ARBA00004141"/>
    </source>
</evidence>
<keyword evidence="3 6" id="KW-0812">Transmembrane</keyword>
<comment type="subcellular location">
    <subcellularLocation>
        <location evidence="1 6">Membrane</location>
        <topology evidence="1 6">Multi-pass membrane protein</topology>
    </subcellularLocation>
</comment>
<evidence type="ECO:0000256" key="5">
    <source>
        <dbReference type="ARBA" id="ARBA00023136"/>
    </source>
</evidence>
<evidence type="ECO:0000256" key="2">
    <source>
        <dbReference type="ARBA" id="ARBA00006510"/>
    </source>
</evidence>
<dbReference type="SUPFAM" id="SSF49452">
    <property type="entry name" value="Starch-binding domain-like"/>
    <property type="match status" value="1"/>
</dbReference>
<feature type="compositionally biased region" description="Basic residues" evidence="7">
    <location>
        <begin position="34"/>
        <end position="52"/>
    </location>
</feature>
<feature type="compositionally biased region" description="Basic and acidic residues" evidence="7">
    <location>
        <begin position="89"/>
        <end position="104"/>
    </location>
</feature>
<evidence type="ECO:0000313" key="12">
    <source>
        <dbReference type="EMBL" id="TNN63978.1"/>
    </source>
</evidence>
<dbReference type="Pfam" id="PF07810">
    <property type="entry name" value="TMC"/>
    <property type="match status" value="1"/>
</dbReference>
<evidence type="ECO:0000259" key="11">
    <source>
        <dbReference type="Pfam" id="PF23194"/>
    </source>
</evidence>
<accession>A0A4Z2HDL5</accession>
<feature type="region of interest" description="Disordered" evidence="7">
    <location>
        <begin position="34"/>
        <end position="63"/>
    </location>
</feature>
<feature type="domain" description="NOMO second beta-sandwich" evidence="10">
    <location>
        <begin position="1042"/>
        <end position="1116"/>
    </location>
</feature>
<comment type="caution">
    <text evidence="12">The sequence shown here is derived from an EMBL/GenBank/DDBJ whole genome shotgun (WGS) entry which is preliminary data.</text>
</comment>
<feature type="transmembrane region" description="Helical" evidence="6">
    <location>
        <begin position="558"/>
        <end position="579"/>
    </location>
</feature>
<dbReference type="Pfam" id="PF22904">
    <property type="entry name" value="NOMO1-like_2nd"/>
    <property type="match status" value="2"/>
</dbReference>
<feature type="transmembrane region" description="Helical" evidence="6">
    <location>
        <begin position="254"/>
        <end position="272"/>
    </location>
</feature>
<keyword evidence="13" id="KW-1185">Reference proteome</keyword>
<keyword evidence="5 6" id="KW-0472">Membrane</keyword>
<dbReference type="Proteomes" id="UP000314294">
    <property type="component" value="Unassembled WGS sequence"/>
</dbReference>
<feature type="region of interest" description="Disordered" evidence="7">
    <location>
        <begin position="89"/>
        <end position="108"/>
    </location>
</feature>
<dbReference type="PANTHER" id="PTHR23302">
    <property type="entry name" value="TRANSMEMBRANE CHANNEL-RELATED"/>
    <property type="match status" value="1"/>
</dbReference>
<reference evidence="12 13" key="1">
    <citation type="submission" date="2019-03" db="EMBL/GenBank/DDBJ databases">
        <title>First draft genome of Liparis tanakae, snailfish: a comprehensive survey of snailfish specific genes.</title>
        <authorList>
            <person name="Kim W."/>
            <person name="Song I."/>
            <person name="Jeong J.-H."/>
            <person name="Kim D."/>
            <person name="Kim S."/>
            <person name="Ryu S."/>
            <person name="Song J.Y."/>
            <person name="Lee S.K."/>
        </authorList>
    </citation>
    <scope>NUCLEOTIDE SEQUENCE [LARGE SCALE GENOMIC DNA]</scope>
    <source>
        <tissue evidence="12">Muscle</tissue>
    </source>
</reference>
<dbReference type="Pfam" id="PF23194">
    <property type="entry name" value="NOMO_5th"/>
    <property type="match status" value="1"/>
</dbReference>
<evidence type="ECO:0000256" key="7">
    <source>
        <dbReference type="SAM" id="MobiDB-lite"/>
    </source>
</evidence>
<dbReference type="GO" id="GO:0030246">
    <property type="term" value="F:carbohydrate binding"/>
    <property type="evidence" value="ECO:0007669"/>
    <property type="project" value="InterPro"/>
</dbReference>
<feature type="domain" description="NOMO-like N-terminal beta-sandwich" evidence="9">
    <location>
        <begin position="629"/>
        <end position="701"/>
    </location>
</feature>
<evidence type="ECO:0000256" key="4">
    <source>
        <dbReference type="ARBA" id="ARBA00022989"/>
    </source>
</evidence>
<comment type="similarity">
    <text evidence="2 6">Belongs to the TMC family.</text>
</comment>
<evidence type="ECO:0000259" key="10">
    <source>
        <dbReference type="Pfam" id="PF22904"/>
    </source>
</evidence>
<feature type="transmembrane region" description="Helical" evidence="6">
    <location>
        <begin position="395"/>
        <end position="418"/>
    </location>
</feature>
<evidence type="ECO:0000259" key="9">
    <source>
        <dbReference type="Pfam" id="PF22898"/>
    </source>
</evidence>
<feature type="domain" description="NOMO second beta-sandwich" evidence="10">
    <location>
        <begin position="703"/>
        <end position="791"/>
    </location>
</feature>
<dbReference type="InterPro" id="IPR056190">
    <property type="entry name" value="NOMO_5th"/>
</dbReference>
<feature type="transmembrane region" description="Helical" evidence="6">
    <location>
        <begin position="347"/>
        <end position="369"/>
    </location>
</feature>
<dbReference type="AlphaFoldDB" id="A0A4Z2HDL5"/>
<organism evidence="12 13">
    <name type="scientific">Liparis tanakae</name>
    <name type="common">Tanaka's snailfish</name>
    <dbReference type="NCBI Taxonomy" id="230148"/>
    <lineage>
        <taxon>Eukaryota</taxon>
        <taxon>Metazoa</taxon>
        <taxon>Chordata</taxon>
        <taxon>Craniata</taxon>
        <taxon>Vertebrata</taxon>
        <taxon>Euteleostomi</taxon>
        <taxon>Actinopterygii</taxon>
        <taxon>Neopterygii</taxon>
        <taxon>Teleostei</taxon>
        <taxon>Neoteleostei</taxon>
        <taxon>Acanthomorphata</taxon>
        <taxon>Eupercaria</taxon>
        <taxon>Perciformes</taxon>
        <taxon>Cottioidei</taxon>
        <taxon>Cottales</taxon>
        <taxon>Liparidae</taxon>
        <taxon>Liparis</taxon>
    </lineage>
</organism>
<dbReference type="EMBL" id="SRLO01000261">
    <property type="protein sequence ID" value="TNN63978.1"/>
    <property type="molecule type" value="Genomic_DNA"/>
</dbReference>
<sequence>MEVVDSVFYTDHSGRVNGNPLLDQLPSYQSLLYRRKSSTLGPKRRSSSKARRGSSGSGKWGLSTVGRNEEKQKLLMAQRPIRELPKTMAEKRRDKTQRLEENRELSGLGQTVQSTRRYLRRLRDDAHEWLSSLKLWRGDIHLIEGMFGTGILSYFSFLRFLVTLNLIIFLLMFSFVMLPIIIAPTTSGNITFNQNDGGLCSDYPSSARRGLVIFHEHIADLLSGGGFLEQTYLFYGYYKVDKIHFPHITYNLPLAYLLVTIAYLFLSLIWIVKRSATGFKRNLVQDEDRFQSFCNKIFSGWDFCITNENAVRLKRCSLLYELRTDLEEERIKQKIADRTRRERCRIYFIRLILNLFVVGVLASCFYSIYEATIFSQNVQMDKIKDNFIVDLIYEYLPSIVITMANFITPLLFSVIINYEDYSPAFEIRFTLMRCVFMRLTSIGVLLFSLWSQIKCEQEPCICGYNHKLYSVSHVSAFQLIVNYCDCGVARWWGQQEFAIPQNVLEIVYGQTICWIGTFYSPLLPAICTIKYFFIFYIKKVSLMANCRPATRPFRASSSNFFFLAVLLIGLALACLPVSFSVAQINSSQACGPFVNYNTSWEVLPATVSELPHGIKTLLFALSSEAFAVSFFVIKLYTKQGSLKYQTDCAPINGYFMIPLYDKGDFVLKIEPPLGWSFEPTSVNLHVDGVSDICTKEEDINFVFTGFSVSGAVLSKGHLLGPAGVEVRLTRAGTEERLQSILTQPGGKYTFLKVLPGNYDITAAHPSWTLEQSTTSVLVSNANAPAVDHLVVGGYDASGEVRSDGEPMKEVTFLLYSANVKKEDIGGCNPSPVEGADPGDSALVYMCSALSREDGTFVFPSLASGEYTVVPFYRGERITFDVAPSRMNFNVEHNIISKEDGSFRLENMTAGTYTIRASKELMLFDPITVKIAPNTPQLPDIITAGFSVCGQISVSRLPEGMKQQGRYKVTLTPQGQDKASSRTTDSDPQGAFCFQAKPGDYSVHVSLPDSEVKAGLALQPAALEVSLVDRPLTDLLFTQFMASVSGKVYCLASCDDLSVTLQPVSRQGERRTVALSGSSDVLSFSFDNVLPGKYKVSIPHEEWCWKHKSTEVEVVDSDALGVEFRQIGYILRCSLSHAITLVSTRYPAGLLVVVKVLI</sequence>
<dbReference type="InterPro" id="IPR038900">
    <property type="entry name" value="TMC"/>
</dbReference>
<dbReference type="InterPro" id="IPR012496">
    <property type="entry name" value="TMC_dom"/>
</dbReference>
<dbReference type="PANTHER" id="PTHR23302:SF42">
    <property type="entry name" value="TRANSMEMBRANE CHANNEL-LIKE PROTEIN 7"/>
    <property type="match status" value="1"/>
</dbReference>
<feature type="domain" description="TMC" evidence="8">
    <location>
        <begin position="478"/>
        <end position="556"/>
    </location>
</feature>
<evidence type="ECO:0000313" key="13">
    <source>
        <dbReference type="Proteomes" id="UP000314294"/>
    </source>
</evidence>